<feature type="compositionally biased region" description="Basic residues" evidence="1">
    <location>
        <begin position="226"/>
        <end position="235"/>
    </location>
</feature>
<feature type="region of interest" description="Disordered" evidence="1">
    <location>
        <begin position="205"/>
        <end position="270"/>
    </location>
</feature>
<evidence type="ECO:0000256" key="1">
    <source>
        <dbReference type="SAM" id="MobiDB-lite"/>
    </source>
</evidence>
<organism evidence="2 3">
    <name type="scientific">Ciona intestinalis</name>
    <name type="common">Transparent sea squirt</name>
    <name type="synonym">Ascidia intestinalis</name>
    <dbReference type="NCBI Taxonomy" id="7719"/>
    <lineage>
        <taxon>Eukaryota</taxon>
        <taxon>Metazoa</taxon>
        <taxon>Chordata</taxon>
        <taxon>Tunicata</taxon>
        <taxon>Ascidiacea</taxon>
        <taxon>Phlebobranchia</taxon>
        <taxon>Cionidae</taxon>
        <taxon>Ciona</taxon>
    </lineage>
</organism>
<reference evidence="3" key="1">
    <citation type="journal article" date="2002" name="Science">
        <title>The draft genome of Ciona intestinalis: insights into chordate and vertebrate origins.</title>
        <authorList>
            <person name="Dehal P."/>
            <person name="Satou Y."/>
            <person name="Campbell R.K."/>
            <person name="Chapman J."/>
            <person name="Degnan B."/>
            <person name="De Tomaso A."/>
            <person name="Davidson B."/>
            <person name="Di Gregorio A."/>
            <person name="Gelpke M."/>
            <person name="Goodstein D.M."/>
            <person name="Harafuji N."/>
            <person name="Hastings K.E."/>
            <person name="Ho I."/>
            <person name="Hotta K."/>
            <person name="Huang W."/>
            <person name="Kawashima T."/>
            <person name="Lemaire P."/>
            <person name="Martinez D."/>
            <person name="Meinertzhagen I.A."/>
            <person name="Necula S."/>
            <person name="Nonaka M."/>
            <person name="Putnam N."/>
            <person name="Rash S."/>
            <person name="Saiga H."/>
            <person name="Satake M."/>
            <person name="Terry A."/>
            <person name="Yamada L."/>
            <person name="Wang H.G."/>
            <person name="Awazu S."/>
            <person name="Azumi K."/>
            <person name="Boore J."/>
            <person name="Branno M."/>
            <person name="Chin-Bow S."/>
            <person name="DeSantis R."/>
            <person name="Doyle S."/>
            <person name="Francino P."/>
            <person name="Keys D.N."/>
            <person name="Haga S."/>
            <person name="Hayashi H."/>
            <person name="Hino K."/>
            <person name="Imai K.S."/>
            <person name="Inaba K."/>
            <person name="Kano S."/>
            <person name="Kobayashi K."/>
            <person name="Kobayashi M."/>
            <person name="Lee B.I."/>
            <person name="Makabe K.W."/>
            <person name="Manohar C."/>
            <person name="Matassi G."/>
            <person name="Medina M."/>
            <person name="Mochizuki Y."/>
            <person name="Mount S."/>
            <person name="Morishita T."/>
            <person name="Miura S."/>
            <person name="Nakayama A."/>
            <person name="Nishizaka S."/>
            <person name="Nomoto H."/>
            <person name="Ohta F."/>
            <person name="Oishi K."/>
            <person name="Rigoutsos I."/>
            <person name="Sano M."/>
            <person name="Sasaki A."/>
            <person name="Sasakura Y."/>
            <person name="Shoguchi E."/>
            <person name="Shin-i T."/>
            <person name="Spagnuolo A."/>
            <person name="Stainier D."/>
            <person name="Suzuki M.M."/>
            <person name="Tassy O."/>
            <person name="Takatori N."/>
            <person name="Tokuoka M."/>
            <person name="Yagi K."/>
            <person name="Yoshizaki F."/>
            <person name="Wada S."/>
            <person name="Zhang C."/>
            <person name="Hyatt P.D."/>
            <person name="Larimer F."/>
            <person name="Detter C."/>
            <person name="Doggett N."/>
            <person name="Glavina T."/>
            <person name="Hawkins T."/>
            <person name="Richardson P."/>
            <person name="Lucas S."/>
            <person name="Kohara Y."/>
            <person name="Levine M."/>
            <person name="Satoh N."/>
            <person name="Rokhsar D.S."/>
        </authorList>
    </citation>
    <scope>NUCLEOTIDE SEQUENCE [LARGE SCALE GENOMIC DNA]</scope>
</reference>
<accession>F6Y2G2</accession>
<evidence type="ECO:0000313" key="2">
    <source>
        <dbReference type="Ensembl" id="ENSCINP00000028581.2"/>
    </source>
</evidence>
<reference evidence="2" key="3">
    <citation type="submission" date="2025-09" db="UniProtKB">
        <authorList>
            <consortium name="Ensembl"/>
        </authorList>
    </citation>
    <scope>IDENTIFICATION</scope>
</reference>
<protein>
    <submittedName>
        <fullName evidence="2">Uncharacterized protein</fullName>
    </submittedName>
</protein>
<dbReference type="GeneTree" id="ENSGT00530000069624"/>
<dbReference type="Proteomes" id="UP000008144">
    <property type="component" value="Unassembled WGS sequence"/>
</dbReference>
<feature type="compositionally biased region" description="Basic and acidic residues" evidence="1">
    <location>
        <begin position="239"/>
        <end position="252"/>
    </location>
</feature>
<sequence>MMTEKLQKRRFSYLTKLIVDEDIPLEDLHNLEIPNVGCGGKQQGVEINSNIMDSVKPLGTSEFHSEAYLEYRRRVFEQLAEEYEREKQQKQEVEIHNDQPFNQTNNQSNDVLHSSCEDDQTDENEDLLKLSPDLQPAWDDSDLKSHAYISSPHQDVTNGLWQKQEDFSDLISTDNFQESTDNSVGYNLNDWTMFDAQIQKATKAASNEQLKTGTLPKTLSPVLPPQRRRTSKNSFKRSSLKDKDGLQRKISLDEMDEDDGMQSSHKSWLNKKSYSTQNQSLQICYINEPCSSDESDSTQQSSDKANHNETPQKSPSSPTLSPGFTSSKGYGKRYLRRNRLSNASSHSSHSSSSSLSFSHNTCENTIIHHHNGSLLSFSILCAPNLSVPLLVFSCLA</sequence>
<dbReference type="Ensembl" id="ENSCINT00000028827.2">
    <property type="protein sequence ID" value="ENSCINP00000028581.2"/>
    <property type="gene ID" value="ENSCING00000016532.2"/>
</dbReference>
<feature type="compositionally biased region" description="Polar residues" evidence="1">
    <location>
        <begin position="99"/>
        <end position="112"/>
    </location>
</feature>
<feature type="compositionally biased region" description="Polar residues" evidence="1">
    <location>
        <begin position="261"/>
        <end position="270"/>
    </location>
</feature>
<proteinExistence type="predicted"/>
<keyword evidence="3" id="KW-1185">Reference proteome</keyword>
<feature type="compositionally biased region" description="Polar residues" evidence="1">
    <location>
        <begin position="308"/>
        <end position="328"/>
    </location>
</feature>
<feature type="region of interest" description="Disordered" evidence="1">
    <location>
        <begin position="291"/>
        <end position="328"/>
    </location>
</feature>
<feature type="compositionally biased region" description="Polar residues" evidence="1">
    <location>
        <begin position="205"/>
        <end position="217"/>
    </location>
</feature>
<dbReference type="AlphaFoldDB" id="F6Y2G2"/>
<dbReference type="HOGENOM" id="CLU_697446_0_0_1"/>
<dbReference type="InParanoid" id="F6Y2G2"/>
<feature type="region of interest" description="Disordered" evidence="1">
    <location>
        <begin position="98"/>
        <end position="124"/>
    </location>
</feature>
<reference evidence="2" key="2">
    <citation type="submission" date="2025-08" db="UniProtKB">
        <authorList>
            <consortium name="Ensembl"/>
        </authorList>
    </citation>
    <scope>IDENTIFICATION</scope>
</reference>
<evidence type="ECO:0000313" key="3">
    <source>
        <dbReference type="Proteomes" id="UP000008144"/>
    </source>
</evidence>
<name>F6Y2G2_CIOIN</name>